<evidence type="ECO:0000313" key="3">
    <source>
        <dbReference type="Proteomes" id="UP000606274"/>
    </source>
</evidence>
<evidence type="ECO:0000256" key="1">
    <source>
        <dbReference type="SAM" id="MobiDB-lite"/>
    </source>
</evidence>
<dbReference type="EMBL" id="JABFDY010000027">
    <property type="protein sequence ID" value="KAF7687172.1"/>
    <property type="molecule type" value="Genomic_DNA"/>
</dbReference>
<protein>
    <submittedName>
        <fullName evidence="2">Uncharacterized protein</fullName>
    </submittedName>
</protein>
<reference evidence="2" key="1">
    <citation type="submission" date="2020-08" db="EMBL/GenBank/DDBJ databases">
        <title>Chromosome-level assembly of Southern catfish (Silurus meridionalis) provides insights into visual adaptation to the nocturnal and benthic lifestyles.</title>
        <authorList>
            <person name="Zhang Y."/>
            <person name="Wang D."/>
            <person name="Peng Z."/>
        </authorList>
    </citation>
    <scope>NUCLEOTIDE SEQUENCE</scope>
    <source>
        <strain evidence="2">SWU-2019-XX</strain>
        <tissue evidence="2">Muscle</tissue>
    </source>
</reference>
<comment type="caution">
    <text evidence="2">The sequence shown here is derived from an EMBL/GenBank/DDBJ whole genome shotgun (WGS) entry which is preliminary data.</text>
</comment>
<dbReference type="AlphaFoldDB" id="A0A8T0A819"/>
<name>A0A8T0A819_SILME</name>
<sequence>MAACITLGYQSISQVVMADVPPESSVLNEEPCIKPEPPQESKLLEDPTAERSKDEGGEGEESSSSDVYRYIKEDLFTSEIFKVEIQNLPSTSVSTT</sequence>
<accession>A0A8T0A819</accession>
<feature type="region of interest" description="Disordered" evidence="1">
    <location>
        <begin position="23"/>
        <end position="67"/>
    </location>
</feature>
<gene>
    <name evidence="2" type="ORF">HF521_014400</name>
</gene>
<evidence type="ECO:0000313" key="2">
    <source>
        <dbReference type="EMBL" id="KAF7687172.1"/>
    </source>
</evidence>
<keyword evidence="3" id="KW-1185">Reference proteome</keyword>
<feature type="compositionally biased region" description="Basic and acidic residues" evidence="1">
    <location>
        <begin position="31"/>
        <end position="56"/>
    </location>
</feature>
<organism evidence="2 3">
    <name type="scientific">Silurus meridionalis</name>
    <name type="common">Southern catfish</name>
    <name type="synonym">Silurus soldatovi meridionalis</name>
    <dbReference type="NCBI Taxonomy" id="175797"/>
    <lineage>
        <taxon>Eukaryota</taxon>
        <taxon>Metazoa</taxon>
        <taxon>Chordata</taxon>
        <taxon>Craniata</taxon>
        <taxon>Vertebrata</taxon>
        <taxon>Euteleostomi</taxon>
        <taxon>Actinopterygii</taxon>
        <taxon>Neopterygii</taxon>
        <taxon>Teleostei</taxon>
        <taxon>Ostariophysi</taxon>
        <taxon>Siluriformes</taxon>
        <taxon>Siluridae</taxon>
        <taxon>Silurus</taxon>
    </lineage>
</organism>
<proteinExistence type="predicted"/>
<dbReference type="Proteomes" id="UP000606274">
    <property type="component" value="Unassembled WGS sequence"/>
</dbReference>